<feature type="compositionally biased region" description="Pro residues" evidence="1">
    <location>
        <begin position="87"/>
        <end position="96"/>
    </location>
</feature>
<protein>
    <submittedName>
        <fullName evidence="2">Uncharacterized protein</fullName>
    </submittedName>
</protein>
<reference evidence="2 3" key="1">
    <citation type="journal article" date="2010" name="Science">
        <title>Pathogenicity determinants in smut fungi revealed by genome comparison.</title>
        <authorList>
            <person name="Schirawski J."/>
            <person name="Mannhaupt G."/>
            <person name="Muench K."/>
            <person name="Brefort T."/>
            <person name="Schipper K."/>
            <person name="Doehlemann G."/>
            <person name="Di Stasio M."/>
            <person name="Roessel N."/>
            <person name="Mendoza-Mendoza A."/>
            <person name="Pester D."/>
            <person name="Mueller O."/>
            <person name="Winterberg B."/>
            <person name="Meyer E."/>
            <person name="Ghareeb H."/>
            <person name="Wollenberg T."/>
            <person name="Muensterkoetter M."/>
            <person name="Wong P."/>
            <person name="Walter M."/>
            <person name="Stukenbrock E."/>
            <person name="Gueldener U."/>
            <person name="Kahmann R."/>
        </authorList>
    </citation>
    <scope>NUCLEOTIDE SEQUENCE [LARGE SCALE GENOMIC DNA]</scope>
    <source>
        <strain evidence="3">SRZ2</strain>
    </source>
</reference>
<feature type="compositionally biased region" description="Low complexity" evidence="1">
    <location>
        <begin position="97"/>
        <end position="115"/>
    </location>
</feature>
<organism evidence="2 3">
    <name type="scientific">Sporisorium reilianum (strain SRZ2)</name>
    <name type="common">Maize head smut fungus</name>
    <dbReference type="NCBI Taxonomy" id="999809"/>
    <lineage>
        <taxon>Eukaryota</taxon>
        <taxon>Fungi</taxon>
        <taxon>Dikarya</taxon>
        <taxon>Basidiomycota</taxon>
        <taxon>Ustilaginomycotina</taxon>
        <taxon>Ustilaginomycetes</taxon>
        <taxon>Ustilaginales</taxon>
        <taxon>Ustilaginaceae</taxon>
        <taxon>Sporisorium</taxon>
    </lineage>
</organism>
<name>E6ZQE5_SPORE</name>
<keyword evidence="3" id="KW-1185">Reference proteome</keyword>
<evidence type="ECO:0000313" key="3">
    <source>
        <dbReference type="Proteomes" id="UP000008867"/>
    </source>
</evidence>
<feature type="compositionally biased region" description="Low complexity" evidence="1">
    <location>
        <begin position="145"/>
        <end position="155"/>
    </location>
</feature>
<sequence length="155" mass="17200">MTRLVREVVECALDTIQLVTHGEGAMLNHPEKLSEYLEILSDDRHRPALPSPPLLRFLPLPQRLSRHAPLLPLPLRPSLPLALPLALNPPPPPPMSTPRLLLRPPLGALLLQSPSRPRPTRSSRKPWAPRYISTAHTSLHEPASSDDPTSSPARR</sequence>
<accession>E6ZQE5</accession>
<evidence type="ECO:0000313" key="2">
    <source>
        <dbReference type="EMBL" id="CBQ69452.1"/>
    </source>
</evidence>
<gene>
    <name evidence="2" type="ORF">sr17502</name>
</gene>
<dbReference type="HOGENOM" id="CLU_1696634_0_0_1"/>
<dbReference type="Proteomes" id="UP000008867">
    <property type="component" value="Chromosome 15"/>
</dbReference>
<evidence type="ECO:0000256" key="1">
    <source>
        <dbReference type="SAM" id="MobiDB-lite"/>
    </source>
</evidence>
<dbReference type="VEuPathDB" id="FungiDB:sr17502"/>
<dbReference type="AlphaFoldDB" id="E6ZQE5"/>
<dbReference type="EMBL" id="FQ311436">
    <property type="protein sequence ID" value="CBQ69452.1"/>
    <property type="molecule type" value="Genomic_DNA"/>
</dbReference>
<feature type="region of interest" description="Disordered" evidence="1">
    <location>
        <begin position="86"/>
        <end position="155"/>
    </location>
</feature>
<proteinExistence type="predicted"/>